<protein>
    <submittedName>
        <fullName evidence="1">Uncharacterized protein</fullName>
    </submittedName>
</protein>
<evidence type="ECO:0000313" key="1">
    <source>
        <dbReference type="EMBL" id="QHT29397.1"/>
    </source>
</evidence>
<proteinExistence type="predicted"/>
<reference evidence="1" key="1">
    <citation type="journal article" date="2020" name="Nature">
        <title>Giant virus diversity and host interactions through global metagenomics.</title>
        <authorList>
            <person name="Schulz F."/>
            <person name="Roux S."/>
            <person name="Paez-Espino D."/>
            <person name="Jungbluth S."/>
            <person name="Walsh D.A."/>
            <person name="Denef V.J."/>
            <person name="McMahon K.D."/>
            <person name="Konstantinidis K.T."/>
            <person name="Eloe-Fadrosh E.A."/>
            <person name="Kyrpides N.C."/>
            <person name="Woyke T."/>
        </authorList>
    </citation>
    <scope>NUCLEOTIDE SEQUENCE</scope>
    <source>
        <strain evidence="1">GVMAG-M-3300005589-24</strain>
    </source>
</reference>
<dbReference type="EMBL" id="MN738877">
    <property type="protein sequence ID" value="QHT29397.1"/>
    <property type="molecule type" value="Genomic_DNA"/>
</dbReference>
<sequence length="87" mass="9340">MADCHNIFNPGLGYGQPGCNNDHPLGPNCCTTPFGPSFPDLSTGPIANFAPYSKNQKTQMMRTMFRSGGKIMSAQAKETPVSSRMAI</sequence>
<organism evidence="1">
    <name type="scientific">viral metagenome</name>
    <dbReference type="NCBI Taxonomy" id="1070528"/>
    <lineage>
        <taxon>unclassified sequences</taxon>
        <taxon>metagenomes</taxon>
        <taxon>organismal metagenomes</taxon>
    </lineage>
</organism>
<dbReference type="AlphaFoldDB" id="A0A6C0EK18"/>
<accession>A0A6C0EK18</accession>
<name>A0A6C0EK18_9ZZZZ</name>